<dbReference type="PANTHER" id="PTHR43877">
    <property type="entry name" value="AMINOALKYLPHOSPHONATE N-ACETYLTRANSFERASE-RELATED-RELATED"/>
    <property type="match status" value="1"/>
</dbReference>
<dbReference type="PROSITE" id="PS51186">
    <property type="entry name" value="GNAT"/>
    <property type="match status" value="1"/>
</dbReference>
<dbReference type="InterPro" id="IPR000182">
    <property type="entry name" value="GNAT_dom"/>
</dbReference>
<keyword evidence="2" id="KW-0012">Acyltransferase</keyword>
<protein>
    <submittedName>
        <fullName evidence="4">GNAT family N-acetyltransferase</fullName>
    </submittedName>
</protein>
<evidence type="ECO:0000313" key="4">
    <source>
        <dbReference type="EMBL" id="WZK87936.1"/>
    </source>
</evidence>
<dbReference type="Gene3D" id="3.40.630.30">
    <property type="match status" value="1"/>
</dbReference>
<dbReference type="PANTHER" id="PTHR43877:SF2">
    <property type="entry name" value="AMINOALKYLPHOSPHONATE N-ACETYLTRANSFERASE-RELATED"/>
    <property type="match status" value="1"/>
</dbReference>
<dbReference type="InterPro" id="IPR050832">
    <property type="entry name" value="Bact_Acetyltransf"/>
</dbReference>
<evidence type="ECO:0000259" key="3">
    <source>
        <dbReference type="PROSITE" id="PS51186"/>
    </source>
</evidence>
<dbReference type="CDD" id="cd04301">
    <property type="entry name" value="NAT_SF"/>
    <property type="match status" value="1"/>
</dbReference>
<dbReference type="Proteomes" id="UP001623232">
    <property type="component" value="Chromosome"/>
</dbReference>
<reference evidence="4 5" key="1">
    <citation type="submission" date="2023-04" db="EMBL/GenBank/DDBJ databases">
        <title>Complete genome sequence of Alisedimentitalea scapharcae.</title>
        <authorList>
            <person name="Rong J.-C."/>
            <person name="Yi M.-L."/>
            <person name="Zhao Q."/>
        </authorList>
    </citation>
    <scope>NUCLEOTIDE SEQUENCE [LARGE SCALE GENOMIC DNA]</scope>
    <source>
        <strain evidence="4 5">KCTC 42119</strain>
    </source>
</reference>
<dbReference type="InterPro" id="IPR016181">
    <property type="entry name" value="Acyl_CoA_acyltransferase"/>
</dbReference>
<accession>A0ABZ2XTB1</accession>
<sequence>MPDLKIRRADREDAQFLVPLIDRATEGLAKQMWAELAAPGQDAWGFALDRVQGEEAGISYTKAWVAETDAGRSGCLITHGIPDHPEKIDDATPAAFRPLLELEHEAPGTGYIFVLSTLADQRGQGIGSALLGFAEQFRGPNGMSLVVADNNTRARALYERMGYRANATRAMVKNGWQSDGTRWVLMIKE</sequence>
<keyword evidence="1" id="KW-0808">Transferase</keyword>
<proteinExistence type="predicted"/>
<name>A0ABZ2XTB1_9RHOB</name>
<organism evidence="4 5">
    <name type="scientific">Aliisedimentitalea scapharcae</name>
    <dbReference type="NCBI Taxonomy" id="1524259"/>
    <lineage>
        <taxon>Bacteria</taxon>
        <taxon>Pseudomonadati</taxon>
        <taxon>Pseudomonadota</taxon>
        <taxon>Alphaproteobacteria</taxon>
        <taxon>Rhodobacterales</taxon>
        <taxon>Roseobacteraceae</taxon>
        <taxon>Aliisedimentitalea</taxon>
    </lineage>
</organism>
<dbReference type="SUPFAM" id="SSF55729">
    <property type="entry name" value="Acyl-CoA N-acyltransferases (Nat)"/>
    <property type="match status" value="1"/>
</dbReference>
<dbReference type="RefSeq" id="WP_406645275.1">
    <property type="nucleotide sequence ID" value="NZ_CP123584.1"/>
</dbReference>
<keyword evidence="5" id="KW-1185">Reference proteome</keyword>
<feature type="domain" description="N-acetyltransferase" evidence="3">
    <location>
        <begin position="4"/>
        <end position="189"/>
    </location>
</feature>
<evidence type="ECO:0000256" key="2">
    <source>
        <dbReference type="ARBA" id="ARBA00023315"/>
    </source>
</evidence>
<gene>
    <name evidence="4" type="ORF">QEZ52_15175</name>
</gene>
<evidence type="ECO:0000313" key="5">
    <source>
        <dbReference type="Proteomes" id="UP001623232"/>
    </source>
</evidence>
<dbReference type="Pfam" id="PF00583">
    <property type="entry name" value="Acetyltransf_1"/>
    <property type="match status" value="1"/>
</dbReference>
<dbReference type="EMBL" id="CP123584">
    <property type="protein sequence ID" value="WZK87936.1"/>
    <property type="molecule type" value="Genomic_DNA"/>
</dbReference>
<evidence type="ECO:0000256" key="1">
    <source>
        <dbReference type="ARBA" id="ARBA00022679"/>
    </source>
</evidence>